<evidence type="ECO:0000313" key="15">
    <source>
        <dbReference type="Proteomes" id="UP000245942"/>
    </source>
</evidence>
<evidence type="ECO:0000256" key="9">
    <source>
        <dbReference type="ARBA" id="ARBA00023295"/>
    </source>
</evidence>
<evidence type="ECO:0000256" key="4">
    <source>
        <dbReference type="ARBA" id="ARBA00012729"/>
    </source>
</evidence>
<dbReference type="Gene3D" id="3.10.50.10">
    <property type="match status" value="1"/>
</dbReference>
<evidence type="ECO:0000256" key="11">
    <source>
        <dbReference type="RuleBase" id="RU000489"/>
    </source>
</evidence>
<dbReference type="InterPro" id="IPR017853">
    <property type="entry name" value="GH"/>
</dbReference>
<dbReference type="AlphaFoldDB" id="A0A316UF22"/>
<evidence type="ECO:0000256" key="8">
    <source>
        <dbReference type="ARBA" id="ARBA00023277"/>
    </source>
</evidence>
<sequence length="418" mass="45877">MSRFISGLQKVLKSDHGQGSSQQGGGPGPAPSTSTSSQPAHPPSLGQGGKVSVGYFPNWGIYDRGFKPQHIQVTSLTHLLYCFADTRPESGEVFLNDAWADEQIHYDGDSWDEDQSRTLFGNLKAIYALKKPNRHLKVLLSIGGWTFSSHFAPVATDQAKRGNFVNTAVTIVRDYGLDGLDIDWEYPANDREARAYADLLRELRGGLDTLGRELQVERPFQLTIAAPAGQEQAQKLHIAEMDRYLTYWNLMTYDMAGSWDKVAGHQAPLFSANPGAPSVDSAVQFYLRAGVAPQKIVMGLPLYGRAFEHTDGPGRPFRGVGKGSWEEGTWDYKSLPLPGSNETYEQGIVAAGCYDHHKKKFVSYDNIDSAMVKKRVSGQKRARELISTAKRIVHICCIASPPVHRGAQSGGCNVLGAH</sequence>
<keyword evidence="7" id="KW-0146">Chitin degradation</keyword>
<dbReference type="GO" id="GO:0000272">
    <property type="term" value="P:polysaccharide catabolic process"/>
    <property type="evidence" value="ECO:0007669"/>
    <property type="project" value="UniProtKB-KW"/>
</dbReference>
<keyword evidence="15" id="KW-1185">Reference proteome</keyword>
<comment type="similarity">
    <text evidence="3">Belongs to the glycosyl hydrolase 18 family. Chitinase class V subfamily.</text>
</comment>
<name>A0A316UF22_9BASI</name>
<dbReference type="InterPro" id="IPR029070">
    <property type="entry name" value="Chitinase_insertion_sf"/>
</dbReference>
<dbReference type="STRING" id="1684307.A0A316UF22"/>
<dbReference type="SUPFAM" id="SSF54556">
    <property type="entry name" value="Chitinase insertion domain"/>
    <property type="match status" value="1"/>
</dbReference>
<dbReference type="CDD" id="cd06548">
    <property type="entry name" value="GH18_chitinase"/>
    <property type="match status" value="1"/>
</dbReference>
<dbReference type="InterPro" id="IPR001223">
    <property type="entry name" value="Glyco_hydro18_cat"/>
</dbReference>
<evidence type="ECO:0000313" key="14">
    <source>
        <dbReference type="EMBL" id="PWN23800.1"/>
    </source>
</evidence>
<dbReference type="EC" id="3.2.1.14" evidence="4"/>
<dbReference type="Gene3D" id="3.20.20.80">
    <property type="entry name" value="Glycosidases"/>
    <property type="match status" value="1"/>
</dbReference>
<dbReference type="GO" id="GO:0008061">
    <property type="term" value="F:chitin binding"/>
    <property type="evidence" value="ECO:0007669"/>
    <property type="project" value="InterPro"/>
</dbReference>
<dbReference type="InterPro" id="IPR001579">
    <property type="entry name" value="Glyco_hydro_18_chit_AS"/>
</dbReference>
<comment type="catalytic activity">
    <reaction evidence="1">
        <text>Random endo-hydrolysis of N-acetyl-beta-D-glucosaminide (1-&gt;4)-beta-linkages in chitin and chitodextrins.</text>
        <dbReference type="EC" id="3.2.1.14"/>
    </reaction>
</comment>
<evidence type="ECO:0000256" key="12">
    <source>
        <dbReference type="SAM" id="MobiDB-lite"/>
    </source>
</evidence>
<evidence type="ECO:0000256" key="7">
    <source>
        <dbReference type="ARBA" id="ARBA00023024"/>
    </source>
</evidence>
<proteinExistence type="inferred from homology"/>
<dbReference type="Pfam" id="PF00704">
    <property type="entry name" value="Glyco_hydro_18"/>
    <property type="match status" value="1"/>
</dbReference>
<dbReference type="PROSITE" id="PS51910">
    <property type="entry name" value="GH18_2"/>
    <property type="match status" value="1"/>
</dbReference>
<organism evidence="14 15">
    <name type="scientific">Pseudomicrostroma glucosiphilum</name>
    <dbReference type="NCBI Taxonomy" id="1684307"/>
    <lineage>
        <taxon>Eukaryota</taxon>
        <taxon>Fungi</taxon>
        <taxon>Dikarya</taxon>
        <taxon>Basidiomycota</taxon>
        <taxon>Ustilaginomycotina</taxon>
        <taxon>Exobasidiomycetes</taxon>
        <taxon>Microstromatales</taxon>
        <taxon>Microstromatales incertae sedis</taxon>
        <taxon>Pseudomicrostroma</taxon>
    </lineage>
</organism>
<dbReference type="SMART" id="SM00636">
    <property type="entry name" value="Glyco_18"/>
    <property type="match status" value="1"/>
</dbReference>
<dbReference type="FunFam" id="3.10.50.10:FF:000005">
    <property type="entry name" value="Endochitinase B1"/>
    <property type="match status" value="1"/>
</dbReference>
<gene>
    <name evidence="14" type="ORF">BCV69DRAFT_279715</name>
</gene>
<dbReference type="GO" id="GO:0008843">
    <property type="term" value="F:endochitinase activity"/>
    <property type="evidence" value="ECO:0007669"/>
    <property type="project" value="UniProtKB-EC"/>
</dbReference>
<dbReference type="EMBL" id="KZ819321">
    <property type="protein sequence ID" value="PWN23800.1"/>
    <property type="molecule type" value="Genomic_DNA"/>
</dbReference>
<dbReference type="FunFam" id="3.20.20.80:FF:000075">
    <property type="entry name" value="Sporulation-specific chitinase"/>
    <property type="match status" value="1"/>
</dbReference>
<evidence type="ECO:0000259" key="13">
    <source>
        <dbReference type="PROSITE" id="PS51910"/>
    </source>
</evidence>
<dbReference type="InterPro" id="IPR011583">
    <property type="entry name" value="Chitinase_II/V-like_cat"/>
</dbReference>
<evidence type="ECO:0000256" key="3">
    <source>
        <dbReference type="ARBA" id="ARBA00008682"/>
    </source>
</evidence>
<dbReference type="Proteomes" id="UP000245942">
    <property type="component" value="Unassembled WGS sequence"/>
</dbReference>
<dbReference type="OrthoDB" id="76388at2759"/>
<dbReference type="GO" id="GO:0006032">
    <property type="term" value="P:chitin catabolic process"/>
    <property type="evidence" value="ECO:0007669"/>
    <property type="project" value="UniProtKB-KW"/>
</dbReference>
<accession>A0A316UF22</accession>
<evidence type="ECO:0000256" key="10">
    <source>
        <dbReference type="ARBA" id="ARBA00023326"/>
    </source>
</evidence>
<feature type="region of interest" description="Disordered" evidence="12">
    <location>
        <begin position="12"/>
        <end position="49"/>
    </location>
</feature>
<evidence type="ECO:0000256" key="1">
    <source>
        <dbReference type="ARBA" id="ARBA00000822"/>
    </source>
</evidence>
<keyword evidence="6 11" id="KW-0378">Hydrolase</keyword>
<reference evidence="14 15" key="1">
    <citation type="journal article" date="2018" name="Mol. Biol. Evol.">
        <title>Broad Genomic Sampling Reveals a Smut Pathogenic Ancestry of the Fungal Clade Ustilaginomycotina.</title>
        <authorList>
            <person name="Kijpornyongpan T."/>
            <person name="Mondo S.J."/>
            <person name="Barry K."/>
            <person name="Sandor L."/>
            <person name="Lee J."/>
            <person name="Lipzen A."/>
            <person name="Pangilinan J."/>
            <person name="LaButti K."/>
            <person name="Hainaut M."/>
            <person name="Henrissat B."/>
            <person name="Grigoriev I.V."/>
            <person name="Spatafora J.W."/>
            <person name="Aime M.C."/>
        </authorList>
    </citation>
    <scope>NUCLEOTIDE SEQUENCE [LARGE SCALE GENOMIC DNA]</scope>
    <source>
        <strain evidence="14 15">MCA 4718</strain>
    </source>
</reference>
<dbReference type="InterPro" id="IPR050314">
    <property type="entry name" value="Glycosyl_Hydrlase_18"/>
</dbReference>
<dbReference type="GO" id="GO:0005576">
    <property type="term" value="C:extracellular region"/>
    <property type="evidence" value="ECO:0007669"/>
    <property type="project" value="UniProtKB-SubCell"/>
</dbReference>
<dbReference type="PROSITE" id="PS01095">
    <property type="entry name" value="GH18_1"/>
    <property type="match status" value="1"/>
</dbReference>
<dbReference type="SUPFAM" id="SSF51445">
    <property type="entry name" value="(Trans)glycosidases"/>
    <property type="match status" value="1"/>
</dbReference>
<protein>
    <recommendedName>
        <fullName evidence="4">chitinase</fullName>
        <ecNumber evidence="4">3.2.1.14</ecNumber>
    </recommendedName>
</protein>
<dbReference type="PANTHER" id="PTHR11177:SF317">
    <property type="entry name" value="CHITINASE 12-RELATED"/>
    <property type="match status" value="1"/>
</dbReference>
<feature type="domain" description="GH18" evidence="13">
    <location>
        <begin position="50"/>
        <end position="418"/>
    </location>
</feature>
<evidence type="ECO:0000256" key="6">
    <source>
        <dbReference type="ARBA" id="ARBA00022801"/>
    </source>
</evidence>
<dbReference type="GeneID" id="37013083"/>
<dbReference type="RefSeq" id="XP_025350960.1">
    <property type="nucleotide sequence ID" value="XM_025491349.1"/>
</dbReference>
<comment type="subcellular location">
    <subcellularLocation>
        <location evidence="2">Secreted</location>
    </subcellularLocation>
</comment>
<keyword evidence="9 11" id="KW-0326">Glycosidase</keyword>
<keyword evidence="10" id="KW-0624">Polysaccharide degradation</keyword>
<keyword evidence="8" id="KW-0119">Carbohydrate metabolism</keyword>
<evidence type="ECO:0000256" key="2">
    <source>
        <dbReference type="ARBA" id="ARBA00004613"/>
    </source>
</evidence>
<dbReference type="PANTHER" id="PTHR11177">
    <property type="entry name" value="CHITINASE"/>
    <property type="match status" value="1"/>
</dbReference>
<keyword evidence="5" id="KW-0964">Secreted</keyword>
<evidence type="ECO:0000256" key="5">
    <source>
        <dbReference type="ARBA" id="ARBA00022525"/>
    </source>
</evidence>